<evidence type="ECO:0000313" key="1">
    <source>
        <dbReference type="EMBL" id="KAA9340289.1"/>
    </source>
</evidence>
<dbReference type="EMBL" id="VTWT01000003">
    <property type="protein sequence ID" value="KAA9340289.1"/>
    <property type="molecule type" value="Genomic_DNA"/>
</dbReference>
<organism evidence="1 2">
    <name type="scientific">Adhaeribacter soli</name>
    <dbReference type="NCBI Taxonomy" id="2607655"/>
    <lineage>
        <taxon>Bacteria</taxon>
        <taxon>Pseudomonadati</taxon>
        <taxon>Bacteroidota</taxon>
        <taxon>Cytophagia</taxon>
        <taxon>Cytophagales</taxon>
        <taxon>Hymenobacteraceae</taxon>
        <taxon>Adhaeribacter</taxon>
    </lineage>
</organism>
<comment type="caution">
    <text evidence="1">The sequence shown here is derived from an EMBL/GenBank/DDBJ whole genome shotgun (WGS) entry which is preliminary data.</text>
</comment>
<dbReference type="RefSeq" id="WP_150903360.1">
    <property type="nucleotide sequence ID" value="NZ_VTWT01000003.1"/>
</dbReference>
<gene>
    <name evidence="1" type="ORF">F0P94_08050</name>
</gene>
<proteinExistence type="predicted"/>
<dbReference type="Proteomes" id="UP000326570">
    <property type="component" value="Unassembled WGS sequence"/>
</dbReference>
<accession>A0A5N1J5D6</accession>
<dbReference type="PROSITE" id="PS51257">
    <property type="entry name" value="PROKAR_LIPOPROTEIN"/>
    <property type="match status" value="1"/>
</dbReference>
<dbReference type="Pfam" id="PF14054">
    <property type="entry name" value="DUF4249"/>
    <property type="match status" value="1"/>
</dbReference>
<name>A0A5N1J5D6_9BACT</name>
<dbReference type="InterPro" id="IPR025345">
    <property type="entry name" value="DUF4249"/>
</dbReference>
<evidence type="ECO:0000313" key="2">
    <source>
        <dbReference type="Proteomes" id="UP000326570"/>
    </source>
</evidence>
<protein>
    <submittedName>
        <fullName evidence="1">DUF4249 domain-containing protein</fullName>
    </submittedName>
</protein>
<dbReference type="AlphaFoldDB" id="A0A5N1J5D6"/>
<reference evidence="1 2" key="1">
    <citation type="submission" date="2019-09" db="EMBL/GenBank/DDBJ databases">
        <title>Genome sequence of Adhaeribacter sp. M2.</title>
        <authorList>
            <person name="Srinivasan S."/>
        </authorList>
    </citation>
    <scope>NUCLEOTIDE SEQUENCE [LARGE SCALE GENOMIC DNA]</scope>
    <source>
        <strain evidence="1 2">M2</strain>
    </source>
</reference>
<keyword evidence="2" id="KW-1185">Reference proteome</keyword>
<sequence length="349" mass="39533">MHKIYLILVLVILGGCIEPVDVPIEKQERLLMVDGLITDEPGPYIVKLNKSFYYGEYFGDAHPDVKNAIVTIFDDQGTIEVLSETFPGKYETNKNGIRGRIGGSYQLKIRLKNGQEYISEPEVLKPVPAIDKLYTTFAQEHSLNEQNETIITDVVRVLVDAKDPANEKNYYRWSSEGTYQVFTQPEDYMEKVRDVLVPRPKSCCPDCWLTDKNNLINVNDDRQFNGKTLVGQPILQVPATPRFFDIKYRVEVAQYSLSETAFNFWETIKLQSKGTGSVQDPAPANAVSNIKNISNGAEKVIGYFGASAVARKALFITKQDIPIQIPKFIYPDDCRTMPLSTTERPAFWQ</sequence>